<evidence type="ECO:0000313" key="2">
    <source>
        <dbReference type="Proteomes" id="UP000265703"/>
    </source>
</evidence>
<sequence length="124" mass="14393">MFPDPKKGLIESRNQTALNQSKKGKIFENSFGLLFDLVEELIDIREDLDVDCHPVLTILYNNIHDLERETYGKRSLGTLYYLLLYLKENISMIQNVLSIINHSDQEISGLEEANKNARTYLQNF</sequence>
<name>A0A397TLG9_9GLOM</name>
<reference evidence="1 2" key="1">
    <citation type="submission" date="2018-06" db="EMBL/GenBank/DDBJ databases">
        <title>Comparative genomics reveals the genomic features of Rhizophagus irregularis, R. cerebriforme, R. diaphanum and Gigaspora rosea, and their symbiotic lifestyle signature.</title>
        <authorList>
            <person name="Morin E."/>
            <person name="San Clemente H."/>
            <person name="Chen E.C.H."/>
            <person name="De La Providencia I."/>
            <person name="Hainaut M."/>
            <person name="Kuo A."/>
            <person name="Kohler A."/>
            <person name="Murat C."/>
            <person name="Tang N."/>
            <person name="Roy S."/>
            <person name="Loubradou J."/>
            <person name="Henrissat B."/>
            <person name="Grigoriev I.V."/>
            <person name="Corradi N."/>
            <person name="Roux C."/>
            <person name="Martin F.M."/>
        </authorList>
    </citation>
    <scope>NUCLEOTIDE SEQUENCE [LARGE SCALE GENOMIC DNA]</scope>
    <source>
        <strain evidence="1 2">DAOM 227022</strain>
    </source>
</reference>
<organism evidence="1 2">
    <name type="scientific">Glomus cerebriforme</name>
    <dbReference type="NCBI Taxonomy" id="658196"/>
    <lineage>
        <taxon>Eukaryota</taxon>
        <taxon>Fungi</taxon>
        <taxon>Fungi incertae sedis</taxon>
        <taxon>Mucoromycota</taxon>
        <taxon>Glomeromycotina</taxon>
        <taxon>Glomeromycetes</taxon>
        <taxon>Glomerales</taxon>
        <taxon>Glomeraceae</taxon>
        <taxon>Glomus</taxon>
    </lineage>
</organism>
<evidence type="ECO:0000313" key="1">
    <source>
        <dbReference type="EMBL" id="RIA99100.1"/>
    </source>
</evidence>
<dbReference type="Proteomes" id="UP000265703">
    <property type="component" value="Unassembled WGS sequence"/>
</dbReference>
<protein>
    <submittedName>
        <fullName evidence="1">Uncharacterized protein</fullName>
    </submittedName>
</protein>
<gene>
    <name evidence="1" type="ORF">C1645_811836</name>
</gene>
<accession>A0A397TLG9</accession>
<dbReference type="AlphaFoldDB" id="A0A397TLG9"/>
<comment type="caution">
    <text evidence="1">The sequence shown here is derived from an EMBL/GenBank/DDBJ whole genome shotgun (WGS) entry which is preliminary data.</text>
</comment>
<dbReference type="STRING" id="658196.A0A397TLG9"/>
<dbReference type="EMBL" id="QKYT01000007">
    <property type="protein sequence ID" value="RIA99100.1"/>
    <property type="molecule type" value="Genomic_DNA"/>
</dbReference>
<keyword evidence="2" id="KW-1185">Reference proteome</keyword>
<proteinExistence type="predicted"/>